<reference evidence="1" key="2">
    <citation type="submission" date="2023-06" db="EMBL/GenBank/DDBJ databases">
        <authorList>
            <person name="Ma L."/>
            <person name="Liu K.-W."/>
            <person name="Li Z."/>
            <person name="Hsiao Y.-Y."/>
            <person name="Qi Y."/>
            <person name="Fu T."/>
            <person name="Tang G."/>
            <person name="Zhang D."/>
            <person name="Sun W.-H."/>
            <person name="Liu D.-K."/>
            <person name="Li Y."/>
            <person name="Chen G.-Z."/>
            <person name="Liu X.-D."/>
            <person name="Liao X.-Y."/>
            <person name="Jiang Y.-T."/>
            <person name="Yu X."/>
            <person name="Hao Y."/>
            <person name="Huang J."/>
            <person name="Zhao X.-W."/>
            <person name="Ke S."/>
            <person name="Chen Y.-Y."/>
            <person name="Wu W.-L."/>
            <person name="Hsu J.-L."/>
            <person name="Lin Y.-F."/>
            <person name="Huang M.-D."/>
            <person name="Li C.-Y."/>
            <person name="Huang L."/>
            <person name="Wang Z.-W."/>
            <person name="Zhao X."/>
            <person name="Zhong W.-Y."/>
            <person name="Peng D.-H."/>
            <person name="Ahmad S."/>
            <person name="Lan S."/>
            <person name="Zhang J.-S."/>
            <person name="Tsai W.-C."/>
            <person name="Van De Peer Y."/>
            <person name="Liu Z.-J."/>
        </authorList>
    </citation>
    <scope>NUCLEOTIDE SEQUENCE</scope>
    <source>
        <strain evidence="1">SCP</strain>
        <tissue evidence="1">Leaves</tissue>
    </source>
</reference>
<sequence>MAMGTSIMEDVYNRANSLLSTTLCKVPRQAVRAPEILARCARGRMTPKWTLELRDPLIRRKIRPALASIHEYTENWTSNITIWSALHDRKGNPKNTAEDQEQWHALGEQKTAPIREQPDGSGLINKRGYKGAFAHAGSHAKYLTYVFNQTWAIICGVEDLVFYILRSLHAKAGGTPQHLLQSCLGYGAFSIVIDWGTHGLGRASWTNNKCEPSSCAKLVLPPFTLPLPSNIKEGFSSFCESLGKNKGNGQ</sequence>
<dbReference type="EMBL" id="JAUJYN010000006">
    <property type="protein sequence ID" value="KAK1268490.1"/>
    <property type="molecule type" value="Genomic_DNA"/>
</dbReference>
<dbReference type="AlphaFoldDB" id="A0AAV9AWI3"/>
<keyword evidence="2" id="KW-1185">Reference proteome</keyword>
<reference evidence="1" key="1">
    <citation type="journal article" date="2023" name="Nat. Commun.">
        <title>Diploid and tetraploid genomes of Acorus and the evolution of monocots.</title>
        <authorList>
            <person name="Ma L."/>
            <person name="Liu K.W."/>
            <person name="Li Z."/>
            <person name="Hsiao Y.Y."/>
            <person name="Qi Y."/>
            <person name="Fu T."/>
            <person name="Tang G.D."/>
            <person name="Zhang D."/>
            <person name="Sun W.H."/>
            <person name="Liu D.K."/>
            <person name="Li Y."/>
            <person name="Chen G.Z."/>
            <person name="Liu X.D."/>
            <person name="Liao X.Y."/>
            <person name="Jiang Y.T."/>
            <person name="Yu X."/>
            <person name="Hao Y."/>
            <person name="Huang J."/>
            <person name="Zhao X.W."/>
            <person name="Ke S."/>
            <person name="Chen Y.Y."/>
            <person name="Wu W.L."/>
            <person name="Hsu J.L."/>
            <person name="Lin Y.F."/>
            <person name="Huang M.D."/>
            <person name="Li C.Y."/>
            <person name="Huang L."/>
            <person name="Wang Z.W."/>
            <person name="Zhao X."/>
            <person name="Zhong W.Y."/>
            <person name="Peng D.H."/>
            <person name="Ahmad S."/>
            <person name="Lan S."/>
            <person name="Zhang J.S."/>
            <person name="Tsai W.C."/>
            <person name="Van de Peer Y."/>
            <person name="Liu Z.J."/>
        </authorList>
    </citation>
    <scope>NUCLEOTIDE SEQUENCE</scope>
    <source>
        <strain evidence="1">SCP</strain>
    </source>
</reference>
<accession>A0AAV9AWI3</accession>
<evidence type="ECO:0000313" key="1">
    <source>
        <dbReference type="EMBL" id="KAK1268490.1"/>
    </source>
</evidence>
<comment type="caution">
    <text evidence="1">The sequence shown here is derived from an EMBL/GenBank/DDBJ whole genome shotgun (WGS) entry which is preliminary data.</text>
</comment>
<protein>
    <submittedName>
        <fullName evidence="1">Uncharacterized protein</fullName>
    </submittedName>
</protein>
<gene>
    <name evidence="1" type="ORF">QJS04_geneDACA005248</name>
</gene>
<name>A0AAV9AWI3_ACOGR</name>
<proteinExistence type="predicted"/>
<dbReference type="Proteomes" id="UP001179952">
    <property type="component" value="Unassembled WGS sequence"/>
</dbReference>
<organism evidence="1 2">
    <name type="scientific">Acorus gramineus</name>
    <name type="common">Dwarf sweet flag</name>
    <dbReference type="NCBI Taxonomy" id="55184"/>
    <lineage>
        <taxon>Eukaryota</taxon>
        <taxon>Viridiplantae</taxon>
        <taxon>Streptophyta</taxon>
        <taxon>Embryophyta</taxon>
        <taxon>Tracheophyta</taxon>
        <taxon>Spermatophyta</taxon>
        <taxon>Magnoliopsida</taxon>
        <taxon>Liliopsida</taxon>
        <taxon>Acoraceae</taxon>
        <taxon>Acorus</taxon>
    </lineage>
</organism>
<evidence type="ECO:0000313" key="2">
    <source>
        <dbReference type="Proteomes" id="UP001179952"/>
    </source>
</evidence>